<keyword evidence="2" id="KW-0808">Transferase</keyword>
<evidence type="ECO:0000313" key="2">
    <source>
        <dbReference type="EMBL" id="EYT49393.1"/>
    </source>
</evidence>
<dbReference type="Gene3D" id="3.40.630.30">
    <property type="match status" value="1"/>
</dbReference>
<comment type="caution">
    <text evidence="2">The sequence shown here is derived from an EMBL/GenBank/DDBJ whole genome shotgun (WGS) entry which is preliminary data.</text>
</comment>
<dbReference type="AlphaFoldDB" id="A0A022KWV8"/>
<feature type="domain" description="N-acetyltransferase" evidence="1">
    <location>
        <begin position="1"/>
        <end position="63"/>
    </location>
</feature>
<dbReference type="EMBL" id="AORC01000009">
    <property type="protein sequence ID" value="EYT49393.1"/>
    <property type="molecule type" value="Genomic_DNA"/>
</dbReference>
<sequence>MRLAPSTRGKGLGSAMFTWARDYGRRNGAVLAQLTTDKQRTDAQRFYEQLGYTASHVGYKRAL</sequence>
<dbReference type="HOGENOM" id="CLU_207685_0_0_11"/>
<dbReference type="SUPFAM" id="SSF55729">
    <property type="entry name" value="Acyl-CoA N-acyltransferases (Nat)"/>
    <property type="match status" value="1"/>
</dbReference>
<evidence type="ECO:0000259" key="1">
    <source>
        <dbReference type="PROSITE" id="PS51186"/>
    </source>
</evidence>
<dbReference type="InterPro" id="IPR000182">
    <property type="entry name" value="GNAT_dom"/>
</dbReference>
<dbReference type="STRING" id="1249481.D641_0108170"/>
<dbReference type="Pfam" id="PF00583">
    <property type="entry name" value="Acetyltransf_1"/>
    <property type="match status" value="1"/>
</dbReference>
<name>A0A022KWV8_9MICO</name>
<dbReference type="PROSITE" id="PS51186">
    <property type="entry name" value="GNAT"/>
    <property type="match status" value="1"/>
</dbReference>
<keyword evidence="3" id="KW-1185">Reference proteome</keyword>
<dbReference type="GO" id="GO:0016747">
    <property type="term" value="F:acyltransferase activity, transferring groups other than amino-acyl groups"/>
    <property type="evidence" value="ECO:0007669"/>
    <property type="project" value="InterPro"/>
</dbReference>
<proteinExistence type="predicted"/>
<organism evidence="2 3">
    <name type="scientific">Brachybacterium muris UCD-AY4</name>
    <dbReference type="NCBI Taxonomy" id="1249481"/>
    <lineage>
        <taxon>Bacteria</taxon>
        <taxon>Bacillati</taxon>
        <taxon>Actinomycetota</taxon>
        <taxon>Actinomycetes</taxon>
        <taxon>Micrococcales</taxon>
        <taxon>Dermabacteraceae</taxon>
        <taxon>Brachybacterium</taxon>
    </lineage>
</organism>
<accession>A0A022KWV8</accession>
<dbReference type="InterPro" id="IPR016181">
    <property type="entry name" value="Acyl_CoA_acyltransferase"/>
</dbReference>
<evidence type="ECO:0000313" key="3">
    <source>
        <dbReference type="Proteomes" id="UP000019754"/>
    </source>
</evidence>
<dbReference type="Proteomes" id="UP000019754">
    <property type="component" value="Unassembled WGS sequence"/>
</dbReference>
<gene>
    <name evidence="2" type="ORF">D641_0108170</name>
</gene>
<protein>
    <submittedName>
        <fullName evidence="2">GNAT family acetyltransferase</fullName>
    </submittedName>
</protein>
<reference evidence="2 3" key="1">
    <citation type="journal article" date="2013" name="Genome Announc.">
        <title>Draft genome sequence of an Actinobacterium, Brachybacterium muris strain UCD-AY4.</title>
        <authorList>
            <person name="Lo J.R."/>
            <person name="Lang J.M."/>
            <person name="Darling A.E."/>
            <person name="Eisen J.A."/>
            <person name="Coil D.A."/>
        </authorList>
    </citation>
    <scope>NUCLEOTIDE SEQUENCE [LARGE SCALE GENOMIC DNA]</scope>
    <source>
        <strain evidence="2 3">UCD-AY4</strain>
    </source>
</reference>